<feature type="domain" description="AMP-dependent synthetase/ligase" evidence="1">
    <location>
        <begin position="5"/>
        <end position="139"/>
    </location>
</feature>
<proteinExistence type="predicted"/>
<dbReference type="AlphaFoldDB" id="A0AAU8NG60"/>
<dbReference type="PANTHER" id="PTHR24096">
    <property type="entry name" value="LONG-CHAIN-FATTY-ACID--COA LIGASE"/>
    <property type="match status" value="1"/>
</dbReference>
<evidence type="ECO:0000259" key="1">
    <source>
        <dbReference type="Pfam" id="PF00501"/>
    </source>
</evidence>
<dbReference type="SUPFAM" id="SSF56801">
    <property type="entry name" value="Acetyl-CoA synthetase-like"/>
    <property type="match status" value="1"/>
</dbReference>
<dbReference type="GO" id="GO:0016405">
    <property type="term" value="F:CoA-ligase activity"/>
    <property type="evidence" value="ECO:0007669"/>
    <property type="project" value="TreeGrafter"/>
</dbReference>
<dbReference type="EMBL" id="CP159992">
    <property type="protein sequence ID" value="XCP95943.1"/>
    <property type="molecule type" value="Genomic_DNA"/>
</dbReference>
<evidence type="ECO:0000313" key="2">
    <source>
        <dbReference type="EMBL" id="XCP95943.1"/>
    </source>
</evidence>
<dbReference type="Gene3D" id="3.40.50.980">
    <property type="match status" value="1"/>
</dbReference>
<sequence>MYLLRAGDRFALLGDPSPALVVALYAAVAVGAIPLVPSPLLTVSELTAILQDAEPHMIIHDEHHLEKVKTLIHLLEYSPQWFTTHEENSVSRSLPTLLKRLFSSRPTESVNAGAEDTAVLIYTGGTTGRPKGVMHSHRSKQIVFKNSFKVAEMAQETGCSARHFPFKQTSLFAKCRLGRF</sequence>
<protein>
    <submittedName>
        <fullName evidence="2">Class I adenylate-forming enzyme family protein</fullName>
    </submittedName>
</protein>
<accession>A0AAU8NG60</accession>
<dbReference type="Pfam" id="PF00501">
    <property type="entry name" value="AMP-binding"/>
    <property type="match status" value="1"/>
</dbReference>
<name>A0AAU8NG60_9BACL</name>
<dbReference type="PROSITE" id="PS00455">
    <property type="entry name" value="AMP_BINDING"/>
    <property type="match status" value="1"/>
</dbReference>
<organism evidence="2">
    <name type="scientific">Paenibacillus sp. AN1007</name>
    <dbReference type="NCBI Taxonomy" id="3151385"/>
    <lineage>
        <taxon>Bacteria</taxon>
        <taxon>Bacillati</taxon>
        <taxon>Bacillota</taxon>
        <taxon>Bacilli</taxon>
        <taxon>Bacillales</taxon>
        <taxon>Paenibacillaceae</taxon>
        <taxon>Paenibacillus</taxon>
    </lineage>
</organism>
<dbReference type="RefSeq" id="WP_366294104.1">
    <property type="nucleotide sequence ID" value="NZ_CP159992.1"/>
</dbReference>
<dbReference type="InterPro" id="IPR000873">
    <property type="entry name" value="AMP-dep_synth/lig_dom"/>
</dbReference>
<gene>
    <name evidence="2" type="ORF">ABXS70_04290</name>
</gene>
<reference evidence="2" key="1">
    <citation type="submission" date="2024-05" db="EMBL/GenBank/DDBJ databases">
        <title>Draft genome assemblies of 36 bacteria isolated from hibernating arctic ground squirrels.</title>
        <authorList>
            <person name="McKee H."/>
            <person name="Mullen L."/>
            <person name="Drown D.M."/>
            <person name="Duddleston K.N."/>
        </authorList>
    </citation>
    <scope>NUCLEOTIDE SEQUENCE</scope>
    <source>
        <strain evidence="2">AN1007</strain>
    </source>
</reference>
<dbReference type="InterPro" id="IPR020845">
    <property type="entry name" value="AMP-binding_CS"/>
</dbReference>